<name>A0A8A0RQ38_9FIRM</name>
<keyword evidence="12" id="KW-0902">Two-component regulatory system</keyword>
<feature type="transmembrane region" description="Helical" evidence="14">
    <location>
        <begin position="74"/>
        <end position="98"/>
    </location>
</feature>
<dbReference type="InterPro" id="IPR029016">
    <property type="entry name" value="GAF-like_dom_sf"/>
</dbReference>
<dbReference type="Gene3D" id="3.30.450.40">
    <property type="match status" value="1"/>
</dbReference>
<organism evidence="16 17">
    <name type="scientific">Koleobacter methoxysyntrophicus</name>
    <dbReference type="NCBI Taxonomy" id="2751313"/>
    <lineage>
        <taxon>Bacteria</taxon>
        <taxon>Bacillati</taxon>
        <taxon>Bacillota</taxon>
        <taxon>Clostridia</taxon>
        <taxon>Koleobacterales</taxon>
        <taxon>Koleobacteraceae</taxon>
        <taxon>Koleobacter</taxon>
    </lineage>
</organism>
<dbReference type="InterPro" id="IPR011620">
    <property type="entry name" value="Sig_transdc_His_kinase_LytS_TM"/>
</dbReference>
<feature type="domain" description="Histidine kinase" evidence="15">
    <location>
        <begin position="460"/>
        <end position="561"/>
    </location>
</feature>
<dbReference type="GO" id="GO:0071555">
    <property type="term" value="P:cell wall organization"/>
    <property type="evidence" value="ECO:0007669"/>
    <property type="project" value="InterPro"/>
</dbReference>
<feature type="transmembrane region" description="Helical" evidence="14">
    <location>
        <begin position="171"/>
        <end position="191"/>
    </location>
</feature>
<keyword evidence="6 16" id="KW-0808">Transferase</keyword>
<dbReference type="InterPro" id="IPR050640">
    <property type="entry name" value="Bact_2-comp_sensor_kinase"/>
</dbReference>
<evidence type="ECO:0000256" key="2">
    <source>
        <dbReference type="ARBA" id="ARBA00004651"/>
    </source>
</evidence>
<keyword evidence="9 16" id="KW-0418">Kinase</keyword>
<sequence length="576" mass="63842">MVLQIIKTLMNSVGIIILIAFLLSRTVLFKNLIVKKRVNLTEKILLSLLFGAFGIIGTYTGFPIRGAIANARAVGAITAGLLGGPFIGMAAGFIAGFHRWVIDIGGFTAVACGLSTFVEGIIGGLFHQKLKKTNNKWKLAFFVGVISELTQMVIILIIAKPFLEALDLVKIIWFPMTFANSFGVAIFMVIIEGIYLEWERAGAAQAQLALKIANKTLPYLRKGFNEFSAYKTGKIIFDSTDVDGVAITDRDTILTHIGIGQDHHKPGFKVQTEITKRVLETGEYQIALKKEDIECSYSDCPIKSAVIVPLRENNKVIGTLKLYKSKENGISNIDVQLALGLAQLFSTQLELGKMEYQASMLAKAELKALQAQINPHFLFNAINTIVSVVRTKPALARDLLIHLGEYFRKNLQANKDMVEFEKELEHVKSYMAIEKARFEDRLNIEYRIEENLNLKVPPLILQPIVENAVKHGILPKKGGGKIIIEAKKTGEKVCIRVIDDGVGIENERINEFLENRFRADHVGLCNVNARLRSMYGEENGLKIFSVPGEGTRVTITIPYNLPDERGDELANTGIIG</sequence>
<evidence type="ECO:0000256" key="13">
    <source>
        <dbReference type="ARBA" id="ARBA00023136"/>
    </source>
</evidence>
<dbReference type="EC" id="2.7.13.3" evidence="3"/>
<feature type="transmembrane region" description="Helical" evidence="14">
    <location>
        <begin position="44"/>
        <end position="62"/>
    </location>
</feature>
<dbReference type="AlphaFoldDB" id="A0A8A0RQ38"/>
<evidence type="ECO:0000256" key="14">
    <source>
        <dbReference type="SAM" id="Phobius"/>
    </source>
</evidence>
<dbReference type="InterPro" id="IPR003594">
    <property type="entry name" value="HATPase_dom"/>
</dbReference>
<dbReference type="InterPro" id="IPR036890">
    <property type="entry name" value="HATPase_C_sf"/>
</dbReference>
<evidence type="ECO:0000256" key="7">
    <source>
        <dbReference type="ARBA" id="ARBA00022692"/>
    </source>
</evidence>
<comment type="subcellular location">
    <subcellularLocation>
        <location evidence="2">Cell membrane</location>
        <topology evidence="2">Multi-pass membrane protein</topology>
    </subcellularLocation>
</comment>
<dbReference type="Gene3D" id="1.10.1760.20">
    <property type="match status" value="1"/>
</dbReference>
<dbReference type="PROSITE" id="PS50109">
    <property type="entry name" value="HIS_KIN"/>
    <property type="match status" value="1"/>
</dbReference>
<evidence type="ECO:0000256" key="6">
    <source>
        <dbReference type="ARBA" id="ARBA00022679"/>
    </source>
</evidence>
<evidence type="ECO:0000259" key="15">
    <source>
        <dbReference type="PROSITE" id="PS50109"/>
    </source>
</evidence>
<dbReference type="Proteomes" id="UP000662904">
    <property type="component" value="Chromosome"/>
</dbReference>
<dbReference type="RefSeq" id="WP_206707672.1">
    <property type="nucleotide sequence ID" value="NZ_CP059066.1"/>
</dbReference>
<keyword evidence="13 14" id="KW-0472">Membrane</keyword>
<dbReference type="SUPFAM" id="SSF55874">
    <property type="entry name" value="ATPase domain of HSP90 chaperone/DNA topoisomerase II/histidine kinase"/>
    <property type="match status" value="1"/>
</dbReference>
<dbReference type="KEGG" id="kme:H0A61_02768"/>
<evidence type="ECO:0000256" key="12">
    <source>
        <dbReference type="ARBA" id="ARBA00023012"/>
    </source>
</evidence>
<dbReference type="GO" id="GO:0000155">
    <property type="term" value="F:phosphorelay sensor kinase activity"/>
    <property type="evidence" value="ECO:0007669"/>
    <property type="project" value="InterPro"/>
</dbReference>
<proteinExistence type="predicted"/>
<keyword evidence="8" id="KW-0547">Nucleotide-binding</keyword>
<keyword evidence="5" id="KW-0597">Phosphoprotein</keyword>
<evidence type="ECO:0000256" key="3">
    <source>
        <dbReference type="ARBA" id="ARBA00012438"/>
    </source>
</evidence>
<gene>
    <name evidence="16" type="primary">btsS</name>
    <name evidence="16" type="ORF">H0A61_02768</name>
</gene>
<feature type="transmembrane region" description="Helical" evidence="14">
    <location>
        <begin position="104"/>
        <end position="127"/>
    </location>
</feature>
<dbReference type="PANTHER" id="PTHR34220">
    <property type="entry name" value="SENSOR HISTIDINE KINASE YPDA"/>
    <property type="match status" value="1"/>
</dbReference>
<evidence type="ECO:0000256" key="8">
    <source>
        <dbReference type="ARBA" id="ARBA00022741"/>
    </source>
</evidence>
<dbReference type="GO" id="GO:0005524">
    <property type="term" value="F:ATP binding"/>
    <property type="evidence" value="ECO:0007669"/>
    <property type="project" value="UniProtKB-KW"/>
</dbReference>
<evidence type="ECO:0000256" key="1">
    <source>
        <dbReference type="ARBA" id="ARBA00000085"/>
    </source>
</evidence>
<comment type="catalytic activity">
    <reaction evidence="1">
        <text>ATP + protein L-histidine = ADP + protein N-phospho-L-histidine.</text>
        <dbReference type="EC" id="2.7.13.3"/>
    </reaction>
</comment>
<keyword evidence="10" id="KW-0067">ATP-binding</keyword>
<feature type="transmembrane region" description="Helical" evidence="14">
    <location>
        <begin position="139"/>
        <end position="159"/>
    </location>
</feature>
<evidence type="ECO:0000256" key="11">
    <source>
        <dbReference type="ARBA" id="ARBA00022989"/>
    </source>
</evidence>
<keyword evidence="17" id="KW-1185">Reference proteome</keyword>
<dbReference type="GO" id="GO:0005886">
    <property type="term" value="C:plasma membrane"/>
    <property type="evidence" value="ECO:0007669"/>
    <property type="project" value="UniProtKB-SubCell"/>
</dbReference>
<evidence type="ECO:0000256" key="4">
    <source>
        <dbReference type="ARBA" id="ARBA00022475"/>
    </source>
</evidence>
<evidence type="ECO:0000256" key="10">
    <source>
        <dbReference type="ARBA" id="ARBA00022840"/>
    </source>
</evidence>
<evidence type="ECO:0000256" key="5">
    <source>
        <dbReference type="ARBA" id="ARBA00022553"/>
    </source>
</evidence>
<feature type="transmembrane region" description="Helical" evidence="14">
    <location>
        <begin position="12"/>
        <end position="32"/>
    </location>
</feature>
<accession>A0A8A0RQ38</accession>
<evidence type="ECO:0000313" key="17">
    <source>
        <dbReference type="Proteomes" id="UP000662904"/>
    </source>
</evidence>
<dbReference type="SUPFAM" id="SSF55781">
    <property type="entry name" value="GAF domain-like"/>
    <property type="match status" value="1"/>
</dbReference>
<dbReference type="InterPro" id="IPR005467">
    <property type="entry name" value="His_kinase_dom"/>
</dbReference>
<dbReference type="InterPro" id="IPR010559">
    <property type="entry name" value="Sig_transdc_His_kin_internal"/>
</dbReference>
<protein>
    <recommendedName>
        <fullName evidence="3">histidine kinase</fullName>
        <ecNumber evidence="3">2.7.13.3</ecNumber>
    </recommendedName>
</protein>
<dbReference type="SMART" id="SM00387">
    <property type="entry name" value="HATPase_c"/>
    <property type="match status" value="1"/>
</dbReference>
<keyword evidence="4" id="KW-1003">Cell membrane</keyword>
<reference evidence="16" key="1">
    <citation type="submission" date="2020-07" db="EMBL/GenBank/DDBJ databases">
        <title>Koleobacter methoxysyntrophicus gen. nov., sp. nov., a novel anaerobic bacterium isolated from deep subsurface oil field and proposal of Koleobacterales ord. nov. in the phylum Firmicutes.</title>
        <authorList>
            <person name="Sakamoto S."/>
            <person name="Tamaki H."/>
        </authorList>
    </citation>
    <scope>NUCLEOTIDE SEQUENCE</scope>
    <source>
        <strain evidence="16">NRmbB1</strain>
    </source>
</reference>
<keyword evidence="11 14" id="KW-1133">Transmembrane helix</keyword>
<evidence type="ECO:0000313" key="16">
    <source>
        <dbReference type="EMBL" id="QSQ10363.1"/>
    </source>
</evidence>
<evidence type="ECO:0000256" key="9">
    <source>
        <dbReference type="ARBA" id="ARBA00022777"/>
    </source>
</evidence>
<dbReference type="Pfam" id="PF07694">
    <property type="entry name" value="5TM-5TMR_LYT"/>
    <property type="match status" value="1"/>
</dbReference>
<dbReference type="Pfam" id="PF02518">
    <property type="entry name" value="HATPase_c"/>
    <property type="match status" value="1"/>
</dbReference>
<dbReference type="EMBL" id="CP059066">
    <property type="protein sequence ID" value="QSQ10363.1"/>
    <property type="molecule type" value="Genomic_DNA"/>
</dbReference>
<dbReference type="Pfam" id="PF06580">
    <property type="entry name" value="His_kinase"/>
    <property type="match status" value="1"/>
</dbReference>
<keyword evidence="7 14" id="KW-0812">Transmembrane</keyword>
<dbReference type="Gene3D" id="3.30.565.10">
    <property type="entry name" value="Histidine kinase-like ATPase, C-terminal domain"/>
    <property type="match status" value="1"/>
</dbReference>
<dbReference type="PANTHER" id="PTHR34220:SF7">
    <property type="entry name" value="SENSOR HISTIDINE KINASE YPDA"/>
    <property type="match status" value="1"/>
</dbReference>